<organism evidence="9 10">
    <name type="scientific">Lactobacillus gallinarum DSM 10532 = JCM 2011</name>
    <dbReference type="NCBI Taxonomy" id="1423748"/>
    <lineage>
        <taxon>Bacteria</taxon>
        <taxon>Bacillati</taxon>
        <taxon>Bacillota</taxon>
        <taxon>Bacilli</taxon>
        <taxon>Lactobacillales</taxon>
        <taxon>Lactobacillaceae</taxon>
        <taxon>Lactobacillus</taxon>
    </lineage>
</organism>
<keyword evidence="4 7" id="KW-0813">Transport</keyword>
<name>A0A0R1NVH5_9LACO</name>
<dbReference type="PANTHER" id="PTHR42930:SF3">
    <property type="entry name" value="PHOSPHATE-SPECIFIC TRANSPORT SYSTEM ACCESSORY PROTEIN PHOU"/>
    <property type="match status" value="1"/>
</dbReference>
<reference evidence="9 10" key="1">
    <citation type="journal article" date="2015" name="Genome Announc.">
        <title>Expanding the biotechnology potential of lactobacilli through comparative genomics of 213 strains and associated genera.</title>
        <authorList>
            <person name="Sun Z."/>
            <person name="Harris H.M."/>
            <person name="McCann A."/>
            <person name="Guo C."/>
            <person name="Argimon S."/>
            <person name="Zhang W."/>
            <person name="Yang X."/>
            <person name="Jeffery I.B."/>
            <person name="Cooney J.C."/>
            <person name="Kagawa T.F."/>
            <person name="Liu W."/>
            <person name="Song Y."/>
            <person name="Salvetti E."/>
            <person name="Wrobel A."/>
            <person name="Rasinkangas P."/>
            <person name="Parkhill J."/>
            <person name="Rea M.C."/>
            <person name="O'Sullivan O."/>
            <person name="Ritari J."/>
            <person name="Douillard F.P."/>
            <person name="Paul Ross R."/>
            <person name="Yang R."/>
            <person name="Briner A.E."/>
            <person name="Felis G.E."/>
            <person name="de Vos W.M."/>
            <person name="Barrangou R."/>
            <person name="Klaenhammer T.R."/>
            <person name="Caufield P.W."/>
            <person name="Cui Y."/>
            <person name="Zhang H."/>
            <person name="O'Toole P.W."/>
        </authorList>
    </citation>
    <scope>NUCLEOTIDE SEQUENCE [LARGE SCALE GENOMIC DNA]</scope>
    <source>
        <strain evidence="9 10">DSM 10532</strain>
    </source>
</reference>
<feature type="domain" description="PhoU" evidence="8">
    <location>
        <begin position="17"/>
        <end position="101"/>
    </location>
</feature>
<dbReference type="RefSeq" id="WP_025005220.1">
    <property type="nucleotide sequence ID" value="NZ_AZEL01000011.1"/>
</dbReference>
<comment type="caution">
    <text evidence="9">The sequence shown here is derived from an EMBL/GenBank/DDBJ whole genome shotgun (WGS) entry which is preliminary data.</text>
</comment>
<dbReference type="Pfam" id="PF01895">
    <property type="entry name" value="PhoU"/>
    <property type="match status" value="2"/>
</dbReference>
<proteinExistence type="inferred from homology"/>
<evidence type="ECO:0000256" key="1">
    <source>
        <dbReference type="ARBA" id="ARBA00004496"/>
    </source>
</evidence>
<evidence type="ECO:0000313" key="10">
    <source>
        <dbReference type="Proteomes" id="UP000051311"/>
    </source>
</evidence>
<dbReference type="GO" id="GO:0030643">
    <property type="term" value="P:intracellular phosphate ion homeostasis"/>
    <property type="evidence" value="ECO:0007669"/>
    <property type="project" value="InterPro"/>
</dbReference>
<evidence type="ECO:0000313" key="9">
    <source>
        <dbReference type="EMBL" id="KRL24208.1"/>
    </source>
</evidence>
<comment type="subcellular location">
    <subcellularLocation>
        <location evidence="1 7">Cytoplasm</location>
    </subcellularLocation>
</comment>
<evidence type="ECO:0000256" key="5">
    <source>
        <dbReference type="ARBA" id="ARBA00022490"/>
    </source>
</evidence>
<feature type="domain" description="PhoU" evidence="8">
    <location>
        <begin position="120"/>
        <end position="205"/>
    </location>
</feature>
<evidence type="ECO:0000256" key="7">
    <source>
        <dbReference type="PIRNR" id="PIRNR003107"/>
    </source>
</evidence>
<comment type="similarity">
    <text evidence="2 7">Belongs to the PhoU family.</text>
</comment>
<dbReference type="PATRIC" id="fig|1423748.3.peg.586"/>
<evidence type="ECO:0000256" key="3">
    <source>
        <dbReference type="ARBA" id="ARBA00011738"/>
    </source>
</evidence>
<protein>
    <recommendedName>
        <fullName evidence="7">Phosphate-specific transport system accessory protein PhoU</fullName>
    </recommendedName>
</protein>
<dbReference type="NCBIfam" id="TIGR02135">
    <property type="entry name" value="phoU_full"/>
    <property type="match status" value="1"/>
</dbReference>
<comment type="subunit">
    <text evidence="3 7">Homodimer.</text>
</comment>
<dbReference type="Proteomes" id="UP000051311">
    <property type="component" value="Unassembled WGS sequence"/>
</dbReference>
<keyword evidence="5 7" id="KW-0963">Cytoplasm</keyword>
<dbReference type="GO" id="GO:0005737">
    <property type="term" value="C:cytoplasm"/>
    <property type="evidence" value="ECO:0007669"/>
    <property type="project" value="UniProtKB-SubCell"/>
</dbReference>
<dbReference type="SUPFAM" id="SSF109755">
    <property type="entry name" value="PhoU-like"/>
    <property type="match status" value="1"/>
</dbReference>
<dbReference type="eggNOG" id="COG0704">
    <property type="taxonomic scope" value="Bacteria"/>
</dbReference>
<evidence type="ECO:0000256" key="6">
    <source>
        <dbReference type="ARBA" id="ARBA00022592"/>
    </source>
</evidence>
<comment type="function">
    <text evidence="7">Plays a role in the regulation of phosphate uptake.</text>
</comment>
<dbReference type="AlphaFoldDB" id="A0A0R1NVH5"/>
<evidence type="ECO:0000256" key="4">
    <source>
        <dbReference type="ARBA" id="ARBA00022448"/>
    </source>
</evidence>
<dbReference type="GeneID" id="78202543"/>
<dbReference type="Gene3D" id="1.20.58.220">
    <property type="entry name" value="Phosphate transport system protein phou homolog 2, domain 2"/>
    <property type="match status" value="1"/>
</dbReference>
<dbReference type="PANTHER" id="PTHR42930">
    <property type="entry name" value="PHOSPHATE-SPECIFIC TRANSPORT SYSTEM ACCESSORY PROTEIN PHOU"/>
    <property type="match status" value="1"/>
</dbReference>
<keyword evidence="6 7" id="KW-0592">Phosphate transport</keyword>
<dbReference type="FunFam" id="1.20.58.220:FF:000004">
    <property type="entry name" value="Phosphate-specific transport system accessory protein PhoU"/>
    <property type="match status" value="1"/>
</dbReference>
<dbReference type="PIRSF" id="PIRSF003107">
    <property type="entry name" value="PhoU"/>
    <property type="match status" value="1"/>
</dbReference>
<dbReference type="InterPro" id="IPR026022">
    <property type="entry name" value="PhoU_dom"/>
</dbReference>
<dbReference type="OrthoDB" id="9814256at2"/>
<gene>
    <name evidence="9" type="ORF">FC37_GL000556</name>
</gene>
<evidence type="ECO:0000256" key="2">
    <source>
        <dbReference type="ARBA" id="ARBA00008107"/>
    </source>
</evidence>
<dbReference type="EMBL" id="AZEL01000011">
    <property type="protein sequence ID" value="KRL24208.1"/>
    <property type="molecule type" value="Genomic_DNA"/>
</dbReference>
<dbReference type="InterPro" id="IPR028366">
    <property type="entry name" value="PhoU"/>
</dbReference>
<dbReference type="STRING" id="1423748.FC37_GL000556"/>
<sequence>MHEIFLDELKKLNTQFMEMGVFVNDQIDQATRAFVDHDKKTAQSMVDNEEKIPTESIDIQKKALKLMALQQPVATDFRVVISILKATTDLERIGENAMSIALETIRVKGNPRIPEVEEIISNMTHNVRHMLIQILTAYVQDDEKMAREVASRDGVIDHDYVRARKLIVDGIEDDPSRAVASSSYFVVTRLLERIGDHIVNLASWVVYKTTGELEELTNPSETKTI</sequence>
<evidence type="ECO:0000259" key="8">
    <source>
        <dbReference type="Pfam" id="PF01895"/>
    </source>
</evidence>
<accession>A0A0R1NVH5</accession>
<dbReference type="GO" id="GO:0006817">
    <property type="term" value="P:phosphate ion transport"/>
    <property type="evidence" value="ECO:0007669"/>
    <property type="project" value="UniProtKB-KW"/>
</dbReference>
<dbReference type="InterPro" id="IPR038078">
    <property type="entry name" value="PhoU-like_sf"/>
</dbReference>
<dbReference type="GO" id="GO:0045936">
    <property type="term" value="P:negative regulation of phosphate metabolic process"/>
    <property type="evidence" value="ECO:0007669"/>
    <property type="project" value="InterPro"/>
</dbReference>